<dbReference type="OrthoDB" id="6604388at2759"/>
<keyword evidence="2" id="KW-1185">Reference proteome</keyword>
<dbReference type="Proteomes" id="UP000299102">
    <property type="component" value="Unassembled WGS sequence"/>
</dbReference>
<protein>
    <submittedName>
        <fullName evidence="1">General transcription factor II-I repeat domain-containing protein 2</fullName>
    </submittedName>
</protein>
<proteinExistence type="predicted"/>
<dbReference type="PANTHER" id="PTHR45913">
    <property type="entry name" value="EPM2A-INTERACTING PROTEIN 1"/>
    <property type="match status" value="1"/>
</dbReference>
<evidence type="ECO:0000313" key="1">
    <source>
        <dbReference type="EMBL" id="GBP54131.1"/>
    </source>
</evidence>
<reference evidence="1 2" key="1">
    <citation type="journal article" date="2019" name="Commun. Biol.">
        <title>The bagworm genome reveals a unique fibroin gene that provides high tensile strength.</title>
        <authorList>
            <person name="Kono N."/>
            <person name="Nakamura H."/>
            <person name="Ohtoshi R."/>
            <person name="Tomita M."/>
            <person name="Numata K."/>
            <person name="Arakawa K."/>
        </authorList>
    </citation>
    <scope>NUCLEOTIDE SEQUENCE [LARGE SCALE GENOMIC DNA]</scope>
</reference>
<dbReference type="STRING" id="151549.A0A4C1WSA3"/>
<dbReference type="EMBL" id="BGZK01000640">
    <property type="protein sequence ID" value="GBP54131.1"/>
    <property type="molecule type" value="Genomic_DNA"/>
</dbReference>
<evidence type="ECO:0000313" key="2">
    <source>
        <dbReference type="Proteomes" id="UP000299102"/>
    </source>
</evidence>
<dbReference type="AlphaFoldDB" id="A0A4C1WSA3"/>
<gene>
    <name evidence="1" type="primary">Gtf2ird2</name>
    <name evidence="1" type="ORF">EVAR_46497_1</name>
</gene>
<name>A0A4C1WSA3_EUMVA</name>
<accession>A0A4C1WSA3</accession>
<organism evidence="1 2">
    <name type="scientific">Eumeta variegata</name>
    <name type="common">Bagworm moth</name>
    <name type="synonym">Eumeta japonica</name>
    <dbReference type="NCBI Taxonomy" id="151549"/>
    <lineage>
        <taxon>Eukaryota</taxon>
        <taxon>Metazoa</taxon>
        <taxon>Ecdysozoa</taxon>
        <taxon>Arthropoda</taxon>
        <taxon>Hexapoda</taxon>
        <taxon>Insecta</taxon>
        <taxon>Pterygota</taxon>
        <taxon>Neoptera</taxon>
        <taxon>Endopterygota</taxon>
        <taxon>Lepidoptera</taxon>
        <taxon>Glossata</taxon>
        <taxon>Ditrysia</taxon>
        <taxon>Tineoidea</taxon>
        <taxon>Psychidae</taxon>
        <taxon>Oiketicinae</taxon>
        <taxon>Eumeta</taxon>
    </lineage>
</organism>
<sequence>MAGFESFSIALDKSIDLSDTAQFAIFIRSVDKEFTVTAELLASQPLKGTATEEHIFNEVQKVFTSFGLPWSKLVGIYIDGVPSMVGLHKDFIGILNEKATELNVQKDDLIVLHCIIHQQKVNSTSEWLSVGFLNALLMAAKSLERLAIPVREWKCHLLFYIATVKLPTELKTRFEKRYGNDPRVLPTFDQLVRFLEKECRLLDNIP</sequence>
<comment type="caution">
    <text evidence="1">The sequence shown here is derived from an EMBL/GenBank/DDBJ whole genome shotgun (WGS) entry which is preliminary data.</text>
</comment>
<dbReference type="PANTHER" id="PTHR45913:SF5">
    <property type="entry name" value="GENERAL TRANSCRIPTION FACTOR II-I REPEAT DOMAIN-CONTAINING PROTEIN 2A-LIKE PROTEIN"/>
    <property type="match status" value="1"/>
</dbReference>